<accession>A0A6C0CR01</accession>
<dbReference type="AlphaFoldDB" id="A0A6C0CR01"/>
<sequence length="56" mass="6785">MDLGLKTVKKRKNVYIWRQQKNIQVFYVGKLCKDENLKKGTIKIFEKKRFRGNKII</sequence>
<protein>
    <submittedName>
        <fullName evidence="1">Uncharacterized protein</fullName>
    </submittedName>
</protein>
<name>A0A6C0CR01_9ZZZZ</name>
<evidence type="ECO:0000313" key="1">
    <source>
        <dbReference type="EMBL" id="QHT06290.1"/>
    </source>
</evidence>
<reference evidence="1" key="1">
    <citation type="journal article" date="2020" name="Nature">
        <title>Giant virus diversity and host interactions through global metagenomics.</title>
        <authorList>
            <person name="Schulz F."/>
            <person name="Roux S."/>
            <person name="Paez-Espino D."/>
            <person name="Jungbluth S."/>
            <person name="Walsh D.A."/>
            <person name="Denef V.J."/>
            <person name="McMahon K.D."/>
            <person name="Konstantinidis K.T."/>
            <person name="Eloe-Fadrosh E.A."/>
            <person name="Kyrpides N.C."/>
            <person name="Woyke T."/>
        </authorList>
    </citation>
    <scope>NUCLEOTIDE SEQUENCE</scope>
    <source>
        <strain evidence="1">GVMAG-M-3300021425-30</strain>
    </source>
</reference>
<organism evidence="1">
    <name type="scientific">viral metagenome</name>
    <dbReference type="NCBI Taxonomy" id="1070528"/>
    <lineage>
        <taxon>unclassified sequences</taxon>
        <taxon>metagenomes</taxon>
        <taxon>organismal metagenomes</taxon>
    </lineage>
</organism>
<dbReference type="EMBL" id="MN739467">
    <property type="protein sequence ID" value="QHT06290.1"/>
    <property type="molecule type" value="Genomic_DNA"/>
</dbReference>
<proteinExistence type="predicted"/>